<evidence type="ECO:0000313" key="19">
    <source>
        <dbReference type="Proteomes" id="UP001642464"/>
    </source>
</evidence>
<feature type="region of interest" description="Disordered" evidence="16">
    <location>
        <begin position="1"/>
        <end position="26"/>
    </location>
</feature>
<evidence type="ECO:0000256" key="12">
    <source>
        <dbReference type="ARBA" id="ARBA00023054"/>
    </source>
</evidence>
<evidence type="ECO:0000259" key="17">
    <source>
        <dbReference type="PROSITE" id="PS52044"/>
    </source>
</evidence>
<keyword evidence="11 13" id="KW-0040">ANK repeat</keyword>
<feature type="region of interest" description="Disordered" evidence="16">
    <location>
        <begin position="54"/>
        <end position="93"/>
    </location>
</feature>
<keyword evidence="4 14" id="KW-0540">Nuclease</keyword>
<evidence type="ECO:0000256" key="14">
    <source>
        <dbReference type="PROSITE-ProRule" id="PRU01389"/>
    </source>
</evidence>
<feature type="coiled-coil region" evidence="15">
    <location>
        <begin position="651"/>
        <end position="698"/>
    </location>
</feature>
<dbReference type="Pfam" id="PF18826">
    <property type="entry name" value="bVLRF1"/>
    <property type="match status" value="1"/>
</dbReference>
<keyword evidence="7 14" id="KW-0255">Endonuclease</keyword>
<feature type="compositionally biased region" description="Basic and acidic residues" evidence="16">
    <location>
        <begin position="243"/>
        <end position="262"/>
    </location>
</feature>
<feature type="compositionally biased region" description="Low complexity" evidence="16">
    <location>
        <begin position="84"/>
        <end position="93"/>
    </location>
</feature>
<feature type="region of interest" description="Disordered" evidence="16">
    <location>
        <begin position="320"/>
        <end position="346"/>
    </location>
</feature>
<proteinExistence type="inferred from homology"/>
<protein>
    <submittedName>
        <fullName evidence="18">Ankyrin repeat and zinc finger domain-containing protein 1</fullName>
    </submittedName>
</protein>
<evidence type="ECO:0000256" key="7">
    <source>
        <dbReference type="ARBA" id="ARBA00022759"/>
    </source>
</evidence>
<dbReference type="PROSITE" id="PS52044">
    <property type="entry name" value="VLRF1"/>
    <property type="match status" value="1"/>
</dbReference>
<dbReference type="InterPro" id="IPR047139">
    <property type="entry name" value="ANKZ1/VMS1"/>
</dbReference>
<evidence type="ECO:0000256" key="9">
    <source>
        <dbReference type="ARBA" id="ARBA00022801"/>
    </source>
</evidence>
<evidence type="ECO:0000256" key="16">
    <source>
        <dbReference type="SAM" id="MobiDB-lite"/>
    </source>
</evidence>
<keyword evidence="3 14" id="KW-0963">Cytoplasm</keyword>
<dbReference type="PANTHER" id="PTHR16036">
    <property type="entry name" value="ANKYRIN REPEAT AND ZINC FINGER DOMAIN-CONTAINING PROTEIN 1"/>
    <property type="match status" value="1"/>
</dbReference>
<dbReference type="Pfam" id="PF12796">
    <property type="entry name" value="Ank_2"/>
    <property type="match status" value="1"/>
</dbReference>
<evidence type="ECO:0000256" key="13">
    <source>
        <dbReference type="PROSITE-ProRule" id="PRU00023"/>
    </source>
</evidence>
<dbReference type="InterPro" id="IPR036770">
    <property type="entry name" value="Ankyrin_rpt-contain_sf"/>
</dbReference>
<evidence type="ECO:0000256" key="1">
    <source>
        <dbReference type="ARBA" id="ARBA00004496"/>
    </source>
</evidence>
<feature type="compositionally biased region" description="Polar residues" evidence="16">
    <location>
        <begin position="66"/>
        <end position="76"/>
    </location>
</feature>
<keyword evidence="10" id="KW-0862">Zinc</keyword>
<evidence type="ECO:0000256" key="8">
    <source>
        <dbReference type="ARBA" id="ARBA00022771"/>
    </source>
</evidence>
<evidence type="ECO:0000256" key="10">
    <source>
        <dbReference type="ARBA" id="ARBA00022833"/>
    </source>
</evidence>
<feature type="compositionally biased region" description="Polar residues" evidence="16">
    <location>
        <begin position="431"/>
        <end position="442"/>
    </location>
</feature>
<reference evidence="18 19" key="1">
    <citation type="submission" date="2024-02" db="EMBL/GenBank/DDBJ databases">
        <authorList>
            <person name="Chen Y."/>
            <person name="Shah S."/>
            <person name="Dougan E. K."/>
            <person name="Thang M."/>
            <person name="Chan C."/>
        </authorList>
    </citation>
    <scope>NUCLEOTIDE SEQUENCE [LARGE SCALE GENOMIC DNA]</scope>
</reference>
<sequence>MDRPRLTSTASANSGCSTGTGSRKDTCCSSVATVNCSLEKSTTALAHTASSMAAATPSSATPESLDLQNPLPTWNRSFSEPRRLSSSSHSTSLPCSSCTAGFRPLSYDAPSTAAALAALTSAISNQDAVWNGALGEGKQEQEDDVIAAKDKELTASRSETAAALERLRQIEIPLGEALGLPLLVRDECACVIDVEKVHAERARTGNRAAREMERVSVFAVAAALQAAQVDAQGAVPAAVEQEQQARRAHGADREENEHESELGRASCALCGQERFDGGVAEQRLHFRTDWHRLNVRRRAAGKPALGEAEAEQVLEDAASDLESLSGSDDQDEDQEEHGAPEQGPAGFVKEANSMLVGVSMADGTGVVWAPKAVVLDKAREAVSAHEFVERPLWVVLLHSAGHFAGVVLERGETVVASKSFHRYVIRAKQGKAQSANDNQNGKAKSAGAHIRRQNEQMLKDEIRDLLIKWDKLGYFARCSRVFEATQVGQRLAIAEVEPQEAFDARVAEQDALNKQRVEAAAAAAAASAPVAPQPGHGPSLVQLLDACSSGDLGEILLLLATAPQELNVRSLTRQGVTALHTAALSGHAEVVKTLLDQGANPELRDFRGRLAYNCAVESKPCRDAFRVFRGEHPDKWDYDATAIPDAITEDSVQLKKQKQREKKKRQAARKKLAKQQERERQEEAARREAEEAARILANAPTCGSCGNKLAGKPKDWFSRGDWHYCSQACLQTHRRALAAAAAEARFKKR</sequence>
<evidence type="ECO:0000256" key="11">
    <source>
        <dbReference type="ARBA" id="ARBA00023043"/>
    </source>
</evidence>
<dbReference type="PROSITE" id="PS50297">
    <property type="entry name" value="ANK_REP_REGION"/>
    <property type="match status" value="1"/>
</dbReference>
<evidence type="ECO:0000256" key="5">
    <source>
        <dbReference type="ARBA" id="ARBA00022723"/>
    </source>
</evidence>
<dbReference type="Gene3D" id="1.25.40.20">
    <property type="entry name" value="Ankyrin repeat-containing domain"/>
    <property type="match status" value="1"/>
</dbReference>
<accession>A0ABP0S6Y0</accession>
<gene>
    <name evidence="18" type="ORF">SCF082_LOCUS50307</name>
</gene>
<comment type="caution">
    <text evidence="18">The sequence shown here is derived from an EMBL/GenBank/DDBJ whole genome shotgun (WGS) entry which is preliminary data.</text>
</comment>
<feature type="domain" description="VLRF1" evidence="17">
    <location>
        <begin position="389"/>
        <end position="531"/>
    </location>
</feature>
<dbReference type="SUPFAM" id="SSF48403">
    <property type="entry name" value="Ankyrin repeat"/>
    <property type="match status" value="1"/>
</dbReference>
<evidence type="ECO:0000313" key="18">
    <source>
        <dbReference type="EMBL" id="CAK9108130.1"/>
    </source>
</evidence>
<evidence type="ECO:0000256" key="3">
    <source>
        <dbReference type="ARBA" id="ARBA00022490"/>
    </source>
</evidence>
<dbReference type="Proteomes" id="UP001642464">
    <property type="component" value="Unassembled WGS sequence"/>
</dbReference>
<keyword evidence="19" id="KW-1185">Reference proteome</keyword>
<comment type="subcellular location">
    <subcellularLocation>
        <location evidence="1">Cytoplasm</location>
    </subcellularLocation>
</comment>
<dbReference type="EMBL" id="CAXAMM010043020">
    <property type="protein sequence ID" value="CAK9108130.1"/>
    <property type="molecule type" value="Genomic_DNA"/>
</dbReference>
<evidence type="ECO:0000256" key="2">
    <source>
        <dbReference type="ARBA" id="ARBA00009262"/>
    </source>
</evidence>
<comment type="similarity">
    <text evidence="2 14">Belongs to the ANKZF1/VMS1 family.</text>
</comment>
<keyword evidence="6" id="KW-0677">Repeat</keyword>
<feature type="active site" evidence="14">
    <location>
        <position position="433"/>
    </location>
</feature>
<evidence type="ECO:0000256" key="6">
    <source>
        <dbReference type="ARBA" id="ARBA00022737"/>
    </source>
</evidence>
<organism evidence="18 19">
    <name type="scientific">Durusdinium trenchii</name>
    <dbReference type="NCBI Taxonomy" id="1381693"/>
    <lineage>
        <taxon>Eukaryota</taxon>
        <taxon>Sar</taxon>
        <taxon>Alveolata</taxon>
        <taxon>Dinophyceae</taxon>
        <taxon>Suessiales</taxon>
        <taxon>Symbiodiniaceae</taxon>
        <taxon>Durusdinium</taxon>
    </lineage>
</organism>
<dbReference type="PANTHER" id="PTHR16036:SF2">
    <property type="entry name" value="TRNA ENDONUCLEASE ANKZF1"/>
    <property type="match status" value="1"/>
</dbReference>
<evidence type="ECO:0000256" key="4">
    <source>
        <dbReference type="ARBA" id="ARBA00022722"/>
    </source>
</evidence>
<dbReference type="InterPro" id="IPR041175">
    <property type="entry name" value="VLRF1/Vms1"/>
</dbReference>
<dbReference type="Pfam" id="PF18716">
    <property type="entry name" value="VATC"/>
    <property type="match status" value="1"/>
</dbReference>
<feature type="repeat" description="ANK" evidence="13">
    <location>
        <begin position="574"/>
        <end position="606"/>
    </location>
</feature>
<keyword evidence="12 15" id="KW-0175">Coiled coil</keyword>
<evidence type="ECO:0000256" key="15">
    <source>
        <dbReference type="SAM" id="Coils"/>
    </source>
</evidence>
<dbReference type="PROSITE" id="PS50088">
    <property type="entry name" value="ANK_REPEAT"/>
    <property type="match status" value="1"/>
</dbReference>
<dbReference type="SMART" id="SM00248">
    <property type="entry name" value="ANK"/>
    <property type="match status" value="1"/>
</dbReference>
<feature type="region of interest" description="Disordered" evidence="16">
    <location>
        <begin position="431"/>
        <end position="450"/>
    </location>
</feature>
<dbReference type="InterPro" id="IPR041540">
    <property type="entry name" value="VATC"/>
</dbReference>
<keyword evidence="8" id="KW-0863">Zinc-finger</keyword>
<keyword evidence="9 14" id="KW-0378">Hydrolase</keyword>
<name>A0ABP0S6Y0_9DINO</name>
<keyword evidence="5" id="KW-0479">Metal-binding</keyword>
<dbReference type="InterPro" id="IPR002110">
    <property type="entry name" value="Ankyrin_rpt"/>
</dbReference>
<comment type="domain">
    <text evidence="14">The VLRF1 domain mediates binding to the 60S ribosomal subunit.</text>
</comment>
<feature type="region of interest" description="Disordered" evidence="16">
    <location>
        <begin position="235"/>
        <end position="262"/>
    </location>
</feature>